<name>A0A7J7GDD9_CAMSI</name>
<comment type="caution">
    <text evidence="1">The sequence shown here is derived from an EMBL/GenBank/DDBJ whole genome shotgun (WGS) entry which is preliminary data.</text>
</comment>
<evidence type="ECO:0000313" key="2">
    <source>
        <dbReference type="Proteomes" id="UP000593564"/>
    </source>
</evidence>
<protein>
    <submittedName>
        <fullName evidence="1">Uncharacterized protein</fullName>
    </submittedName>
</protein>
<keyword evidence="2" id="KW-1185">Reference proteome</keyword>
<gene>
    <name evidence="1" type="ORF">HYC85_022584</name>
</gene>
<reference evidence="2" key="1">
    <citation type="journal article" date="2020" name="Nat. Commun.">
        <title>Genome assembly of wild tea tree DASZ reveals pedigree and selection history of tea varieties.</title>
        <authorList>
            <person name="Zhang W."/>
            <person name="Zhang Y."/>
            <person name="Qiu H."/>
            <person name="Guo Y."/>
            <person name="Wan H."/>
            <person name="Zhang X."/>
            <person name="Scossa F."/>
            <person name="Alseekh S."/>
            <person name="Zhang Q."/>
            <person name="Wang P."/>
            <person name="Xu L."/>
            <person name="Schmidt M.H."/>
            <person name="Jia X."/>
            <person name="Li D."/>
            <person name="Zhu A."/>
            <person name="Guo F."/>
            <person name="Chen W."/>
            <person name="Ni D."/>
            <person name="Usadel B."/>
            <person name="Fernie A.R."/>
            <person name="Wen W."/>
        </authorList>
    </citation>
    <scope>NUCLEOTIDE SEQUENCE [LARGE SCALE GENOMIC DNA]</scope>
    <source>
        <strain evidence="2">cv. G240</strain>
    </source>
</reference>
<organism evidence="1 2">
    <name type="scientific">Camellia sinensis</name>
    <name type="common">Tea plant</name>
    <name type="synonym">Thea sinensis</name>
    <dbReference type="NCBI Taxonomy" id="4442"/>
    <lineage>
        <taxon>Eukaryota</taxon>
        <taxon>Viridiplantae</taxon>
        <taxon>Streptophyta</taxon>
        <taxon>Embryophyta</taxon>
        <taxon>Tracheophyta</taxon>
        <taxon>Spermatophyta</taxon>
        <taxon>Magnoliopsida</taxon>
        <taxon>eudicotyledons</taxon>
        <taxon>Gunneridae</taxon>
        <taxon>Pentapetalae</taxon>
        <taxon>asterids</taxon>
        <taxon>Ericales</taxon>
        <taxon>Theaceae</taxon>
        <taxon>Camellia</taxon>
    </lineage>
</organism>
<proteinExistence type="predicted"/>
<dbReference type="EMBL" id="JACBKZ010000011">
    <property type="protein sequence ID" value="KAF5938325.1"/>
    <property type="molecule type" value="Genomic_DNA"/>
</dbReference>
<sequence length="50" mass="5835">MKPKCLDFPVYETSNHINNKKQLAIKRLKLKERNTYLTQNMSALVTTITP</sequence>
<dbReference type="Proteomes" id="UP000593564">
    <property type="component" value="Unassembled WGS sequence"/>
</dbReference>
<reference evidence="1 2" key="2">
    <citation type="submission" date="2020-07" db="EMBL/GenBank/DDBJ databases">
        <title>Genome assembly of wild tea tree DASZ reveals pedigree and selection history of tea varieties.</title>
        <authorList>
            <person name="Zhang W."/>
        </authorList>
    </citation>
    <scope>NUCLEOTIDE SEQUENCE [LARGE SCALE GENOMIC DNA]</scope>
    <source>
        <strain evidence="2">cv. G240</strain>
        <tissue evidence="1">Leaf</tissue>
    </source>
</reference>
<accession>A0A7J7GDD9</accession>
<dbReference type="AlphaFoldDB" id="A0A7J7GDD9"/>
<evidence type="ECO:0000313" key="1">
    <source>
        <dbReference type="EMBL" id="KAF5938325.1"/>
    </source>
</evidence>